<sequence length="42" mass="4961">MGGWLLDDKITITKIITKRSVMVVFIIDNDNFEIKVNRVNYF</sequence>
<dbReference type="KEGG" id="pce:PECL_862"/>
<protein>
    <submittedName>
        <fullName evidence="1">Uncharacterized protein</fullName>
    </submittedName>
</protein>
<dbReference type="Proteomes" id="UP000005444">
    <property type="component" value="Chromosome"/>
</dbReference>
<organism evidence="1 2">
    <name type="scientific">Pediococcus claussenii (strain ATCC BAA-344 / DSM 14800 / JCM 18046 / KCTC 3811 / LMG 21948 / P06)</name>
    <dbReference type="NCBI Taxonomy" id="701521"/>
    <lineage>
        <taxon>Bacteria</taxon>
        <taxon>Bacillati</taxon>
        <taxon>Bacillota</taxon>
        <taxon>Bacilli</taxon>
        <taxon>Lactobacillales</taxon>
        <taxon>Lactobacillaceae</taxon>
        <taxon>Pediococcus</taxon>
    </lineage>
</organism>
<accession>G8PD00</accession>
<evidence type="ECO:0000313" key="2">
    <source>
        <dbReference type="Proteomes" id="UP000005444"/>
    </source>
</evidence>
<dbReference type="HOGENOM" id="CLU_3255410_0_0_9"/>
<proteinExistence type="predicted"/>
<evidence type="ECO:0000313" key="1">
    <source>
        <dbReference type="EMBL" id="AEV95135.1"/>
    </source>
</evidence>
<keyword evidence="2" id="KW-1185">Reference proteome</keyword>
<reference evidence="1 2" key="1">
    <citation type="journal article" date="2012" name="J. Bacteriol.">
        <title>Complete Genome Sequence of the Beer Spoilage Organism Pediococcus claussenii ATCC BAA-344T.</title>
        <authorList>
            <person name="Pittet V."/>
            <person name="Abegunde T."/>
            <person name="Marfleet T."/>
            <person name="Haakensen M."/>
            <person name="Morrow K."/>
            <person name="Jayaprakash T."/>
            <person name="Schroeder K."/>
            <person name="Trost B."/>
            <person name="Byrns S."/>
            <person name="Bergsveinson J."/>
            <person name="Kusalik A."/>
            <person name="Ziola B."/>
        </authorList>
    </citation>
    <scope>NUCLEOTIDE SEQUENCE [LARGE SCALE GENOMIC DNA]</scope>
    <source>
        <strain evidence="1 2">ATCC BAA-344</strain>
    </source>
</reference>
<dbReference type="EMBL" id="CP003137">
    <property type="protein sequence ID" value="AEV95135.1"/>
    <property type="molecule type" value="Genomic_DNA"/>
</dbReference>
<gene>
    <name evidence="1" type="ordered locus">PECL_862</name>
</gene>
<dbReference type="AlphaFoldDB" id="G8PD00"/>
<dbReference type="STRING" id="701521.PECL_862"/>
<name>G8PD00_PEDCP</name>